<dbReference type="Gene3D" id="3.90.700.10">
    <property type="entry name" value="Succinate dehydrogenase/fumarate reductase flavoprotein, catalytic domain"/>
    <property type="match status" value="1"/>
</dbReference>
<comment type="cofactor">
    <cofactor evidence="1">
        <name>FAD</name>
        <dbReference type="ChEBI" id="CHEBI:57692"/>
    </cofactor>
</comment>
<evidence type="ECO:0000313" key="6">
    <source>
        <dbReference type="EMBL" id="GAA4337299.1"/>
    </source>
</evidence>
<protein>
    <submittedName>
        <fullName evidence="6">FAD-dependent tricarballylate dehydrogenase TcuA</fullName>
    </submittedName>
</protein>
<comment type="caution">
    <text evidence="6">The sequence shown here is derived from an EMBL/GenBank/DDBJ whole genome shotgun (WGS) entry which is preliminary data.</text>
</comment>
<gene>
    <name evidence="6" type="primary">tcuA_4</name>
    <name evidence="6" type="ORF">GCM10023144_32820</name>
</gene>
<evidence type="ECO:0000259" key="5">
    <source>
        <dbReference type="Pfam" id="PF00890"/>
    </source>
</evidence>
<dbReference type="InterPro" id="IPR036188">
    <property type="entry name" value="FAD/NAD-bd_sf"/>
</dbReference>
<dbReference type="PRINTS" id="PR00411">
    <property type="entry name" value="PNDRDTASEI"/>
</dbReference>
<dbReference type="RefSeq" id="WP_345250952.1">
    <property type="nucleotide sequence ID" value="NZ_BAABFO010000017.1"/>
</dbReference>
<dbReference type="Pfam" id="PF00890">
    <property type="entry name" value="FAD_binding_2"/>
    <property type="match status" value="1"/>
</dbReference>
<name>A0ABP8HC38_9BURK</name>
<dbReference type="InterPro" id="IPR050315">
    <property type="entry name" value="FAD-oxidoreductase_2"/>
</dbReference>
<accession>A0ABP8HC38</accession>
<dbReference type="EMBL" id="BAABFO010000017">
    <property type="protein sequence ID" value="GAA4337299.1"/>
    <property type="molecule type" value="Genomic_DNA"/>
</dbReference>
<keyword evidence="2" id="KW-0285">Flavoprotein</keyword>
<keyword evidence="3" id="KW-0274">FAD</keyword>
<evidence type="ECO:0000256" key="1">
    <source>
        <dbReference type="ARBA" id="ARBA00001974"/>
    </source>
</evidence>
<keyword evidence="7" id="KW-1185">Reference proteome</keyword>
<reference evidence="7" key="1">
    <citation type="journal article" date="2019" name="Int. J. Syst. Evol. Microbiol.">
        <title>The Global Catalogue of Microorganisms (GCM) 10K type strain sequencing project: providing services to taxonomists for standard genome sequencing and annotation.</title>
        <authorList>
            <consortium name="The Broad Institute Genomics Platform"/>
            <consortium name="The Broad Institute Genome Sequencing Center for Infectious Disease"/>
            <person name="Wu L."/>
            <person name="Ma J."/>
        </authorList>
    </citation>
    <scope>NUCLEOTIDE SEQUENCE [LARGE SCALE GENOMIC DNA]</scope>
    <source>
        <strain evidence="7">JCM 17666</strain>
    </source>
</reference>
<feature type="domain" description="FAD-dependent oxidoreductase 2 FAD-binding" evidence="5">
    <location>
        <begin position="9"/>
        <end position="463"/>
    </location>
</feature>
<organism evidence="6 7">
    <name type="scientific">Pigmentiphaga soli</name>
    <dbReference type="NCBI Taxonomy" id="1007095"/>
    <lineage>
        <taxon>Bacteria</taxon>
        <taxon>Pseudomonadati</taxon>
        <taxon>Pseudomonadota</taxon>
        <taxon>Betaproteobacteria</taxon>
        <taxon>Burkholderiales</taxon>
        <taxon>Alcaligenaceae</taxon>
        <taxon>Pigmentiphaga</taxon>
    </lineage>
</organism>
<dbReference type="Proteomes" id="UP001501671">
    <property type="component" value="Unassembled WGS sequence"/>
</dbReference>
<sequence>MAERKTGFDVVVLGHGIAGLSAAVSAMQQGAKVAVLERAPAEESGGCTRYTEAFLRMKSETELADDFDEEMAEVAGANPDKVMVDEMTAAPQTWPSVVRAMSVADPEYLAAFSREAVPTIQWLKTFGVRFYPTRLPQLTIHTPMVVPSGGGAALLEALAQAATEGGVQFFYETTGRRLIEDDDGSVAGLQAVGRHNRRVDFLARSVVLASGGFEGSREMLARYAGPGSINIRPVARGAHYNRGEGIRMAFDIGAATCGDFGKYHSTPVDERSGRTEAKVLIFPFGIVVNQLGRRFADEGSGADYNNYDRICHAIQGQPNGIGYAIFDAKIEDIPNYASAILTDQPPIRADSLAAMAQRIGVPAIALEETVRAFNAACRPGEFAPSRADGLRTIGLEPPKSNWARAIEKPPFIAYPLIPSGIITFGGVKTNAMAEVLNADGDAIPGLYAAGAMVGVYHRRYPAATSVLRGATFGRIAGINAAAQRG</sequence>
<proteinExistence type="predicted"/>
<keyword evidence="4" id="KW-0560">Oxidoreductase</keyword>
<evidence type="ECO:0000256" key="2">
    <source>
        <dbReference type="ARBA" id="ARBA00022630"/>
    </source>
</evidence>
<evidence type="ECO:0000256" key="3">
    <source>
        <dbReference type="ARBA" id="ARBA00022827"/>
    </source>
</evidence>
<evidence type="ECO:0000256" key="4">
    <source>
        <dbReference type="ARBA" id="ARBA00023002"/>
    </source>
</evidence>
<dbReference type="PANTHER" id="PTHR43400:SF7">
    <property type="entry name" value="FAD-DEPENDENT OXIDOREDUCTASE 2 FAD BINDING DOMAIN-CONTAINING PROTEIN"/>
    <property type="match status" value="1"/>
</dbReference>
<evidence type="ECO:0000313" key="7">
    <source>
        <dbReference type="Proteomes" id="UP001501671"/>
    </source>
</evidence>
<dbReference type="PANTHER" id="PTHR43400">
    <property type="entry name" value="FUMARATE REDUCTASE"/>
    <property type="match status" value="1"/>
</dbReference>
<dbReference type="SUPFAM" id="SSF51905">
    <property type="entry name" value="FAD/NAD(P)-binding domain"/>
    <property type="match status" value="1"/>
</dbReference>
<dbReference type="SUPFAM" id="SSF56425">
    <property type="entry name" value="Succinate dehydrogenase/fumarate reductase flavoprotein, catalytic domain"/>
    <property type="match status" value="1"/>
</dbReference>
<dbReference type="InterPro" id="IPR027477">
    <property type="entry name" value="Succ_DH/fumarate_Rdtase_cat_sf"/>
</dbReference>
<dbReference type="InterPro" id="IPR003953">
    <property type="entry name" value="FAD-dep_OxRdtase_2_FAD-bd"/>
</dbReference>
<dbReference type="Gene3D" id="3.50.50.60">
    <property type="entry name" value="FAD/NAD(P)-binding domain"/>
    <property type="match status" value="1"/>
</dbReference>